<sequence>MHNHFNGLKTAGLFGLIFGLLLALGWAAAIYFNSSVFILVFALIGVAVTFYSYWNSDKLAIKAMHAFPVSETEAPAMYRIVRELSTKAGQPMPRLYISPTEAPNAFATGRNPQNAAVCCTQGILQLLDERELRGVLGHELMHVYNRDILTGSVAAAIAGVISTVGQMLSFSAMFGGNRDNDNPGGAIAGLAMAFIAPIAAMFIQLAISRTREYDADEDGATLTGDPLALASALAKLEAGVSRAPLAPNKDLVNASHMMIANPFRAQDISRLMATHPPMADRIARLQGMATGYRPN</sequence>
<evidence type="ECO:0000256" key="1">
    <source>
        <dbReference type="ARBA" id="ARBA00004651"/>
    </source>
</evidence>
<keyword evidence="15" id="KW-1185">Reference proteome</keyword>
<evidence type="ECO:0000256" key="3">
    <source>
        <dbReference type="ARBA" id="ARBA00022475"/>
    </source>
</evidence>
<protein>
    <recommendedName>
        <fullName evidence="12">Protease HtpX homolog</fullName>
        <ecNumber evidence="12">3.4.24.-</ecNumber>
    </recommendedName>
</protein>
<feature type="domain" description="Peptidase M48" evidence="13">
    <location>
        <begin position="75"/>
        <end position="288"/>
    </location>
</feature>
<evidence type="ECO:0000256" key="9">
    <source>
        <dbReference type="ARBA" id="ARBA00022989"/>
    </source>
</evidence>
<keyword evidence="10 12" id="KW-0482">Metalloprotease</keyword>
<evidence type="ECO:0000256" key="11">
    <source>
        <dbReference type="ARBA" id="ARBA00023136"/>
    </source>
</evidence>
<comment type="subcellular location">
    <subcellularLocation>
        <location evidence="1 12">Cell membrane</location>
        <topology evidence="1 12">Multi-pass membrane protein</topology>
    </subcellularLocation>
</comment>
<dbReference type="GO" id="GO:0008270">
    <property type="term" value="F:zinc ion binding"/>
    <property type="evidence" value="ECO:0007669"/>
    <property type="project" value="UniProtKB-UniRule"/>
</dbReference>
<dbReference type="PANTHER" id="PTHR43221">
    <property type="entry name" value="PROTEASE HTPX"/>
    <property type="match status" value="1"/>
</dbReference>
<comment type="cofactor">
    <cofactor evidence="12">
        <name>Zn(2+)</name>
        <dbReference type="ChEBI" id="CHEBI:29105"/>
    </cofactor>
    <text evidence="12">Binds 1 zinc ion per subunit.</text>
</comment>
<feature type="binding site" evidence="12">
    <location>
        <position position="138"/>
    </location>
    <ligand>
        <name>Zn(2+)</name>
        <dbReference type="ChEBI" id="CHEBI:29105"/>
        <note>catalytic</note>
    </ligand>
</feature>
<dbReference type="InterPro" id="IPR050083">
    <property type="entry name" value="HtpX_protease"/>
</dbReference>
<proteinExistence type="inferred from homology"/>
<evidence type="ECO:0000259" key="13">
    <source>
        <dbReference type="Pfam" id="PF01435"/>
    </source>
</evidence>
<feature type="transmembrane region" description="Helical" evidence="12">
    <location>
        <begin position="186"/>
        <end position="207"/>
    </location>
</feature>
<dbReference type="EMBL" id="BKBA01000008">
    <property type="protein sequence ID" value="GEQ13948.1"/>
    <property type="molecule type" value="Genomic_DNA"/>
</dbReference>
<dbReference type="HAMAP" id="MF_00188">
    <property type="entry name" value="Pept_M48_protease_HtpX"/>
    <property type="match status" value="1"/>
</dbReference>
<feature type="transmembrane region" description="Helical" evidence="12">
    <location>
        <begin position="148"/>
        <end position="174"/>
    </location>
</feature>
<evidence type="ECO:0000256" key="6">
    <source>
        <dbReference type="ARBA" id="ARBA00022723"/>
    </source>
</evidence>
<evidence type="ECO:0000256" key="4">
    <source>
        <dbReference type="ARBA" id="ARBA00022670"/>
    </source>
</evidence>
<dbReference type="EC" id="3.4.24.-" evidence="12"/>
<dbReference type="AlphaFoldDB" id="A0A512T153"/>
<feature type="active site" evidence="12">
    <location>
        <position position="139"/>
    </location>
</feature>
<gene>
    <name evidence="12 14" type="primary">htpX</name>
    <name evidence="14" type="ORF">KLO01_19950</name>
</gene>
<feature type="binding site" evidence="12">
    <location>
        <position position="142"/>
    </location>
    <ligand>
        <name>Zn(2+)</name>
        <dbReference type="ChEBI" id="CHEBI:29105"/>
        <note>catalytic</note>
    </ligand>
</feature>
<accession>A0A512T153</accession>
<keyword evidence="5 12" id="KW-0812">Transmembrane</keyword>
<dbReference type="Gene3D" id="3.30.2010.10">
    <property type="entry name" value="Metalloproteases ('zincins'), catalytic domain"/>
    <property type="match status" value="1"/>
</dbReference>
<reference evidence="14 15" key="1">
    <citation type="submission" date="2019-07" db="EMBL/GenBank/DDBJ databases">
        <title>Whole genome shotgun sequence of Knoellia locipacati NBRC 109775.</title>
        <authorList>
            <person name="Hosoyama A."/>
            <person name="Uohara A."/>
            <person name="Ohji S."/>
            <person name="Ichikawa N."/>
        </authorList>
    </citation>
    <scope>NUCLEOTIDE SEQUENCE [LARGE SCALE GENOMIC DNA]</scope>
    <source>
        <strain evidence="14 15">NBRC 109775</strain>
    </source>
</reference>
<evidence type="ECO:0000256" key="10">
    <source>
        <dbReference type="ARBA" id="ARBA00023049"/>
    </source>
</evidence>
<organism evidence="14 15">
    <name type="scientific">Knoellia locipacati</name>
    <dbReference type="NCBI Taxonomy" id="882824"/>
    <lineage>
        <taxon>Bacteria</taxon>
        <taxon>Bacillati</taxon>
        <taxon>Actinomycetota</taxon>
        <taxon>Actinomycetes</taxon>
        <taxon>Micrococcales</taxon>
        <taxon>Intrasporangiaceae</taxon>
        <taxon>Knoellia</taxon>
    </lineage>
</organism>
<evidence type="ECO:0000256" key="5">
    <source>
        <dbReference type="ARBA" id="ARBA00022692"/>
    </source>
</evidence>
<dbReference type="PANTHER" id="PTHR43221:SF1">
    <property type="entry name" value="PROTEASE HTPX"/>
    <property type="match status" value="1"/>
</dbReference>
<dbReference type="OrthoDB" id="15218at2"/>
<dbReference type="GO" id="GO:0005886">
    <property type="term" value="C:plasma membrane"/>
    <property type="evidence" value="ECO:0007669"/>
    <property type="project" value="UniProtKB-SubCell"/>
</dbReference>
<dbReference type="RefSeq" id="WP_147064605.1">
    <property type="nucleotide sequence ID" value="NZ_BAABDN010000001.1"/>
</dbReference>
<feature type="transmembrane region" description="Helical" evidence="12">
    <location>
        <begin position="37"/>
        <end position="54"/>
    </location>
</feature>
<dbReference type="Pfam" id="PF01435">
    <property type="entry name" value="Peptidase_M48"/>
    <property type="match status" value="1"/>
</dbReference>
<dbReference type="Proteomes" id="UP000321793">
    <property type="component" value="Unassembled WGS sequence"/>
</dbReference>
<keyword evidence="4 12" id="KW-0645">Protease</keyword>
<keyword evidence="11 12" id="KW-0472">Membrane</keyword>
<keyword evidence="6 12" id="KW-0479">Metal-binding</keyword>
<evidence type="ECO:0000313" key="15">
    <source>
        <dbReference type="Proteomes" id="UP000321793"/>
    </source>
</evidence>
<comment type="caution">
    <text evidence="14">The sequence shown here is derived from an EMBL/GenBank/DDBJ whole genome shotgun (WGS) entry which is preliminary data.</text>
</comment>
<dbReference type="GO" id="GO:0004222">
    <property type="term" value="F:metalloendopeptidase activity"/>
    <property type="evidence" value="ECO:0007669"/>
    <property type="project" value="UniProtKB-UniRule"/>
</dbReference>
<dbReference type="NCBIfam" id="NF002839">
    <property type="entry name" value="PRK03072.1"/>
    <property type="match status" value="1"/>
</dbReference>
<keyword evidence="7 12" id="KW-0378">Hydrolase</keyword>
<keyword evidence="8 12" id="KW-0862">Zinc</keyword>
<evidence type="ECO:0000256" key="12">
    <source>
        <dbReference type="HAMAP-Rule" id="MF_00188"/>
    </source>
</evidence>
<name>A0A512T153_9MICO</name>
<evidence type="ECO:0000313" key="14">
    <source>
        <dbReference type="EMBL" id="GEQ13948.1"/>
    </source>
</evidence>
<dbReference type="InterPro" id="IPR001915">
    <property type="entry name" value="Peptidase_M48"/>
</dbReference>
<keyword evidence="9 12" id="KW-1133">Transmembrane helix</keyword>
<dbReference type="GO" id="GO:0006508">
    <property type="term" value="P:proteolysis"/>
    <property type="evidence" value="ECO:0007669"/>
    <property type="project" value="UniProtKB-KW"/>
</dbReference>
<dbReference type="InterPro" id="IPR022919">
    <property type="entry name" value="Pept_M48_protease_HtpX"/>
</dbReference>
<evidence type="ECO:0000256" key="7">
    <source>
        <dbReference type="ARBA" id="ARBA00022801"/>
    </source>
</evidence>
<evidence type="ECO:0000256" key="8">
    <source>
        <dbReference type="ARBA" id="ARBA00022833"/>
    </source>
</evidence>
<feature type="binding site" evidence="12">
    <location>
        <position position="212"/>
    </location>
    <ligand>
        <name>Zn(2+)</name>
        <dbReference type="ChEBI" id="CHEBI:29105"/>
        <note>catalytic</note>
    </ligand>
</feature>
<comment type="similarity">
    <text evidence="2 12">Belongs to the peptidase M48B family.</text>
</comment>
<keyword evidence="3 12" id="KW-1003">Cell membrane</keyword>
<evidence type="ECO:0000256" key="2">
    <source>
        <dbReference type="ARBA" id="ARBA00009779"/>
    </source>
</evidence>